<dbReference type="EMBL" id="CAXLJM020000072">
    <property type="protein sequence ID" value="CAL8126862.1"/>
    <property type="molecule type" value="Genomic_DNA"/>
</dbReference>
<feature type="transmembrane region" description="Helical" evidence="6">
    <location>
        <begin position="176"/>
        <end position="197"/>
    </location>
</feature>
<evidence type="ECO:0000256" key="2">
    <source>
        <dbReference type="ARBA" id="ARBA00022692"/>
    </source>
</evidence>
<accession>A0ABP1REA5</accession>
<evidence type="ECO:0000313" key="7">
    <source>
        <dbReference type="EMBL" id="CAL8126862.1"/>
    </source>
</evidence>
<keyword evidence="5" id="KW-0675">Receptor</keyword>
<evidence type="ECO:0000256" key="6">
    <source>
        <dbReference type="SAM" id="Phobius"/>
    </source>
</evidence>
<protein>
    <recommendedName>
        <fullName evidence="9">Gustatory receptor</fullName>
    </recommendedName>
</protein>
<feature type="transmembrane region" description="Helical" evidence="6">
    <location>
        <begin position="349"/>
        <end position="369"/>
    </location>
</feature>
<gene>
    <name evidence="7" type="ORF">ODALV1_LOCUS21586</name>
</gene>
<keyword evidence="2 6" id="KW-0812">Transmembrane</keyword>
<comment type="caution">
    <text evidence="7">The sequence shown here is derived from an EMBL/GenBank/DDBJ whole genome shotgun (WGS) entry which is preliminary data.</text>
</comment>
<name>A0ABP1REA5_9HEXA</name>
<organism evidence="7 8">
    <name type="scientific">Orchesella dallaii</name>
    <dbReference type="NCBI Taxonomy" id="48710"/>
    <lineage>
        <taxon>Eukaryota</taxon>
        <taxon>Metazoa</taxon>
        <taxon>Ecdysozoa</taxon>
        <taxon>Arthropoda</taxon>
        <taxon>Hexapoda</taxon>
        <taxon>Collembola</taxon>
        <taxon>Entomobryomorpha</taxon>
        <taxon>Entomobryoidea</taxon>
        <taxon>Orchesellidae</taxon>
        <taxon>Orchesellinae</taxon>
        <taxon>Orchesella</taxon>
    </lineage>
</organism>
<keyword evidence="3 6" id="KW-1133">Transmembrane helix</keyword>
<feature type="transmembrane region" description="Helical" evidence="6">
    <location>
        <begin position="247"/>
        <end position="271"/>
    </location>
</feature>
<reference evidence="7 8" key="1">
    <citation type="submission" date="2024-08" db="EMBL/GenBank/DDBJ databases">
        <authorList>
            <person name="Cucini C."/>
            <person name="Frati F."/>
        </authorList>
    </citation>
    <scope>NUCLEOTIDE SEQUENCE [LARGE SCALE GENOMIC DNA]</scope>
</reference>
<evidence type="ECO:0000256" key="4">
    <source>
        <dbReference type="ARBA" id="ARBA00023136"/>
    </source>
</evidence>
<keyword evidence="8" id="KW-1185">Reference proteome</keyword>
<evidence type="ECO:0000256" key="3">
    <source>
        <dbReference type="ARBA" id="ARBA00022989"/>
    </source>
</evidence>
<dbReference type="Proteomes" id="UP001642540">
    <property type="component" value="Unassembled WGS sequence"/>
</dbReference>
<feature type="transmembrane region" description="Helical" evidence="6">
    <location>
        <begin position="86"/>
        <end position="107"/>
    </location>
</feature>
<sequence length="375" mass="42559">MLKTRSKSIKGSDIIFVVNSTQKTFANLQIHSEKSGQGHQRQQNYADILRTYLMFAYCLCISPFRIVNESSGCIVAKRWTLQSISLNKLVALLCLAYVCLGFVSAILGSELMESRIWTPSFWARCLALEGRYNFFTGPESNCNETMLYSLENISTGDHIMAGFTAFGQLFKFITSFYWELLILFGVLSLWLPAAAFAEGFKDENDDDDEDEDERNSEEKILEAAAQWPCIEEQYLCLKNLSDLINNAFGAMVFSYTFSSIFYYSINLDAFLLTSDILKRIRLVVLYLGAVILYILAADVCRQVGYLETWLSEYADDESKSNVPFHRLTVILNELSTNTIGISGWNVFTVTYSVVANMTSVLITYFIICVQFRTDS</sequence>
<evidence type="ECO:0000313" key="8">
    <source>
        <dbReference type="Proteomes" id="UP001642540"/>
    </source>
</evidence>
<keyword evidence="4 6" id="KW-0472">Membrane</keyword>
<evidence type="ECO:0008006" key="9">
    <source>
        <dbReference type="Google" id="ProtNLM"/>
    </source>
</evidence>
<feature type="transmembrane region" description="Helical" evidence="6">
    <location>
        <begin position="48"/>
        <end position="66"/>
    </location>
</feature>
<dbReference type="PANTHER" id="PTHR21421">
    <property type="entry name" value="GUSTATORY RECEPTOR"/>
    <property type="match status" value="1"/>
</dbReference>
<feature type="transmembrane region" description="Helical" evidence="6">
    <location>
        <begin position="283"/>
        <end position="304"/>
    </location>
</feature>
<dbReference type="PANTHER" id="PTHR21421:SF29">
    <property type="entry name" value="GUSTATORY RECEPTOR 5A FOR TREHALOSE-RELATED"/>
    <property type="match status" value="1"/>
</dbReference>
<evidence type="ECO:0000256" key="5">
    <source>
        <dbReference type="ARBA" id="ARBA00023170"/>
    </source>
</evidence>
<proteinExistence type="predicted"/>
<evidence type="ECO:0000256" key="1">
    <source>
        <dbReference type="ARBA" id="ARBA00004141"/>
    </source>
</evidence>
<comment type="subcellular location">
    <subcellularLocation>
        <location evidence="1">Membrane</location>
        <topology evidence="1">Multi-pass membrane protein</topology>
    </subcellularLocation>
</comment>